<evidence type="ECO:0000256" key="5">
    <source>
        <dbReference type="ARBA" id="ARBA00023136"/>
    </source>
</evidence>
<dbReference type="PANTHER" id="PTHR36570:SF3">
    <property type="entry name" value="DISULFIDE BOND FORMATION PROTEIN B"/>
    <property type="match status" value="1"/>
</dbReference>
<organism evidence="7 8">
    <name type="scientific">Undibacterium macrobrachii</name>
    <dbReference type="NCBI Taxonomy" id="1119058"/>
    <lineage>
        <taxon>Bacteria</taxon>
        <taxon>Pseudomonadati</taxon>
        <taxon>Pseudomonadota</taxon>
        <taxon>Betaproteobacteria</taxon>
        <taxon>Burkholderiales</taxon>
        <taxon>Oxalobacteraceae</taxon>
        <taxon>Undibacterium</taxon>
    </lineage>
</organism>
<dbReference type="InterPro" id="IPR023380">
    <property type="entry name" value="DsbB-like_sf"/>
</dbReference>
<accession>A0ABQ2XM59</accession>
<evidence type="ECO:0000256" key="6">
    <source>
        <dbReference type="SAM" id="Phobius"/>
    </source>
</evidence>
<evidence type="ECO:0000256" key="2">
    <source>
        <dbReference type="ARBA" id="ARBA00022475"/>
    </source>
</evidence>
<evidence type="ECO:0000256" key="3">
    <source>
        <dbReference type="ARBA" id="ARBA00022692"/>
    </source>
</evidence>
<reference evidence="8" key="1">
    <citation type="journal article" date="2019" name="Int. J. Syst. Evol. Microbiol.">
        <title>The Global Catalogue of Microorganisms (GCM) 10K type strain sequencing project: providing services to taxonomists for standard genome sequencing and annotation.</title>
        <authorList>
            <consortium name="The Broad Institute Genomics Platform"/>
            <consortium name="The Broad Institute Genome Sequencing Center for Infectious Disease"/>
            <person name="Wu L."/>
            <person name="Ma J."/>
        </authorList>
    </citation>
    <scope>NUCLEOTIDE SEQUENCE [LARGE SCALE GENOMIC DNA]</scope>
    <source>
        <strain evidence="8">KCTC 23916</strain>
    </source>
</reference>
<keyword evidence="3 6" id="KW-0812">Transmembrane</keyword>
<dbReference type="Pfam" id="PF02600">
    <property type="entry name" value="DsbB"/>
    <property type="match status" value="1"/>
</dbReference>
<feature type="transmembrane region" description="Helical" evidence="6">
    <location>
        <begin position="137"/>
        <end position="157"/>
    </location>
</feature>
<feature type="transmembrane region" description="Helical" evidence="6">
    <location>
        <begin position="73"/>
        <end position="91"/>
    </location>
</feature>
<dbReference type="EMBL" id="BMYT01000006">
    <property type="protein sequence ID" value="GGX22995.1"/>
    <property type="molecule type" value="Genomic_DNA"/>
</dbReference>
<keyword evidence="4 6" id="KW-1133">Transmembrane helix</keyword>
<keyword evidence="2" id="KW-1003">Cell membrane</keyword>
<evidence type="ECO:0000313" key="8">
    <source>
        <dbReference type="Proteomes" id="UP000620127"/>
    </source>
</evidence>
<dbReference type="PANTHER" id="PTHR36570">
    <property type="entry name" value="DISULFIDE BOND FORMATION PROTEIN B"/>
    <property type="match status" value="1"/>
</dbReference>
<dbReference type="NCBIfam" id="NF002552">
    <property type="entry name" value="PRK02110.1"/>
    <property type="match status" value="1"/>
</dbReference>
<comment type="caution">
    <text evidence="7">The sequence shown here is derived from an EMBL/GenBank/DDBJ whole genome shotgun (WGS) entry which is preliminary data.</text>
</comment>
<dbReference type="Proteomes" id="UP000620127">
    <property type="component" value="Unassembled WGS sequence"/>
</dbReference>
<evidence type="ECO:0000256" key="4">
    <source>
        <dbReference type="ARBA" id="ARBA00022989"/>
    </source>
</evidence>
<evidence type="ECO:0000256" key="1">
    <source>
        <dbReference type="ARBA" id="ARBA00004651"/>
    </source>
</evidence>
<comment type="subcellular location">
    <subcellularLocation>
        <location evidence="1">Cell membrane</location>
        <topology evidence="1">Multi-pass membrane protein</topology>
    </subcellularLocation>
</comment>
<dbReference type="Gene3D" id="1.20.1550.10">
    <property type="entry name" value="DsbB-like"/>
    <property type="match status" value="1"/>
</dbReference>
<dbReference type="InterPro" id="IPR050183">
    <property type="entry name" value="DsbB"/>
</dbReference>
<proteinExistence type="predicted"/>
<evidence type="ECO:0000313" key="7">
    <source>
        <dbReference type="EMBL" id="GGX22995.1"/>
    </source>
</evidence>
<protein>
    <submittedName>
        <fullName evidence="7">Disulfide bond formation protein B 1</fullName>
    </submittedName>
</protein>
<keyword evidence="8" id="KW-1185">Reference proteome</keyword>
<keyword evidence="5 6" id="KW-0472">Membrane</keyword>
<dbReference type="SUPFAM" id="SSF158442">
    <property type="entry name" value="DsbB-like"/>
    <property type="match status" value="1"/>
</dbReference>
<sequence>MEHAMNRTNAILVTIILACLGLLGFAMYLQLVLDMLPCPLCVMQRYAFALIALACLLTLIVPKLKRAAMSASLLFSLIGGGLTGYQLWVIAQPMGSCGVDPLSGPLNSFFIAKLFPTMFQANGLCETPYDPILGLSIPAWACVWFVVFAIGSIYLLVNKPKEQSIFANKL</sequence>
<gene>
    <name evidence="7" type="primary">dsbB1</name>
    <name evidence="7" type="ORF">GCM10011282_31340</name>
</gene>
<name>A0ABQ2XM59_9BURK</name>
<dbReference type="PROSITE" id="PS51257">
    <property type="entry name" value="PROKAR_LIPOPROTEIN"/>
    <property type="match status" value="1"/>
</dbReference>
<feature type="transmembrane region" description="Helical" evidence="6">
    <location>
        <begin position="12"/>
        <end position="31"/>
    </location>
</feature>
<dbReference type="InterPro" id="IPR003752">
    <property type="entry name" value="DiS_bond_form_DsbB/BdbC"/>
</dbReference>
<feature type="transmembrane region" description="Helical" evidence="6">
    <location>
        <begin position="43"/>
        <end position="61"/>
    </location>
</feature>